<dbReference type="AlphaFoldDB" id="A0A9P8IE32"/>
<evidence type="ECO:0000313" key="7">
    <source>
        <dbReference type="EMBL" id="KAH0555838.1"/>
    </source>
</evidence>
<feature type="compositionally biased region" description="Basic and acidic residues" evidence="5">
    <location>
        <begin position="377"/>
        <end position="395"/>
    </location>
</feature>
<feature type="compositionally biased region" description="Pro residues" evidence="5">
    <location>
        <begin position="174"/>
        <end position="195"/>
    </location>
</feature>
<dbReference type="GO" id="GO:0008270">
    <property type="term" value="F:zinc ion binding"/>
    <property type="evidence" value="ECO:0007669"/>
    <property type="project" value="UniProtKB-KW"/>
</dbReference>
<dbReference type="PANTHER" id="PTHR13309">
    <property type="entry name" value="NUCLEAR FRAGILE X MENTAL RETARDATION PROTEIN INTERACTING PROTEIN 1"/>
    <property type="match status" value="1"/>
</dbReference>
<keyword evidence="3 4" id="KW-0862">Zinc</keyword>
<feature type="compositionally biased region" description="Low complexity" evidence="5">
    <location>
        <begin position="83"/>
        <end position="94"/>
    </location>
</feature>
<keyword evidence="8" id="KW-1185">Reference proteome</keyword>
<dbReference type="Pfam" id="PF00642">
    <property type="entry name" value="zf-CCCH"/>
    <property type="match status" value="1"/>
</dbReference>
<evidence type="ECO:0000256" key="2">
    <source>
        <dbReference type="ARBA" id="ARBA00022771"/>
    </source>
</evidence>
<comment type="caution">
    <text evidence="7">The sequence shown here is derived from an EMBL/GenBank/DDBJ whole genome shotgun (WGS) entry which is preliminary data.</text>
</comment>
<evidence type="ECO:0000256" key="4">
    <source>
        <dbReference type="PROSITE-ProRule" id="PRU00723"/>
    </source>
</evidence>
<dbReference type="SUPFAM" id="SSF90229">
    <property type="entry name" value="CCCH zinc finger"/>
    <property type="match status" value="1"/>
</dbReference>
<feature type="region of interest" description="Disordered" evidence="5">
    <location>
        <begin position="1"/>
        <end position="339"/>
    </location>
</feature>
<dbReference type="InterPro" id="IPR036855">
    <property type="entry name" value="Znf_CCCH_sf"/>
</dbReference>
<proteinExistence type="predicted"/>
<evidence type="ECO:0000256" key="1">
    <source>
        <dbReference type="ARBA" id="ARBA00022723"/>
    </source>
</evidence>
<feature type="compositionally biased region" description="Pro residues" evidence="5">
    <location>
        <begin position="10"/>
        <end position="20"/>
    </location>
</feature>
<feature type="compositionally biased region" description="Pro residues" evidence="5">
    <location>
        <begin position="156"/>
        <end position="165"/>
    </location>
</feature>
<feature type="compositionally biased region" description="Basic and acidic residues" evidence="5">
    <location>
        <begin position="440"/>
        <end position="451"/>
    </location>
</feature>
<feature type="compositionally biased region" description="Low complexity" evidence="5">
    <location>
        <begin position="511"/>
        <end position="533"/>
    </location>
</feature>
<evidence type="ECO:0000259" key="6">
    <source>
        <dbReference type="PROSITE" id="PS50103"/>
    </source>
</evidence>
<dbReference type="InterPro" id="IPR019496">
    <property type="entry name" value="NUFIP1_cons_dom"/>
</dbReference>
<dbReference type="InterPro" id="IPR000571">
    <property type="entry name" value="Znf_CCCH"/>
</dbReference>
<dbReference type="SMART" id="SM00356">
    <property type="entry name" value="ZnF_C3H1"/>
    <property type="match status" value="1"/>
</dbReference>
<evidence type="ECO:0000313" key="8">
    <source>
        <dbReference type="Proteomes" id="UP000750711"/>
    </source>
</evidence>
<keyword evidence="2 4" id="KW-0863">Zinc-finger</keyword>
<feature type="compositionally biased region" description="Basic and acidic residues" evidence="5">
    <location>
        <begin position="412"/>
        <end position="433"/>
    </location>
</feature>
<dbReference type="PANTHER" id="PTHR13309:SF0">
    <property type="entry name" value="FMR1-INTERACTING PROTEIN NUFIP1"/>
    <property type="match status" value="1"/>
</dbReference>
<feature type="compositionally biased region" description="Polar residues" evidence="5">
    <location>
        <begin position="485"/>
        <end position="496"/>
    </location>
</feature>
<feature type="compositionally biased region" description="Basic residues" evidence="5">
    <location>
        <begin position="396"/>
        <end position="411"/>
    </location>
</feature>
<dbReference type="GO" id="GO:0003723">
    <property type="term" value="F:RNA binding"/>
    <property type="evidence" value="ECO:0007669"/>
    <property type="project" value="InterPro"/>
</dbReference>
<reference evidence="7" key="1">
    <citation type="submission" date="2021-03" db="EMBL/GenBank/DDBJ databases">
        <title>Comparative genomics and phylogenomic investigation of the class Geoglossomycetes provide insights into ecological specialization and systematics.</title>
        <authorList>
            <person name="Melie T."/>
            <person name="Pirro S."/>
            <person name="Miller A.N."/>
            <person name="Quandt A."/>
        </authorList>
    </citation>
    <scope>NUCLEOTIDE SEQUENCE</scope>
    <source>
        <strain evidence="7">CAQ_001_2017</strain>
    </source>
</reference>
<dbReference type="EMBL" id="JAGHQM010001335">
    <property type="protein sequence ID" value="KAH0555838.1"/>
    <property type="molecule type" value="Genomic_DNA"/>
</dbReference>
<feature type="compositionally biased region" description="Acidic residues" evidence="5">
    <location>
        <begin position="644"/>
        <end position="653"/>
    </location>
</feature>
<dbReference type="PROSITE" id="PS50103">
    <property type="entry name" value="ZF_C3H1"/>
    <property type="match status" value="1"/>
</dbReference>
<name>A0A9P8IE32_9PEZI</name>
<dbReference type="Proteomes" id="UP000750711">
    <property type="component" value="Unassembled WGS sequence"/>
</dbReference>
<feature type="compositionally biased region" description="Basic and acidic residues" evidence="5">
    <location>
        <begin position="664"/>
        <end position="706"/>
    </location>
</feature>
<protein>
    <recommendedName>
        <fullName evidence="6">C3H1-type domain-containing protein</fullName>
    </recommendedName>
</protein>
<organism evidence="7 8">
    <name type="scientific">Trichoglossum hirsutum</name>
    <dbReference type="NCBI Taxonomy" id="265104"/>
    <lineage>
        <taxon>Eukaryota</taxon>
        <taxon>Fungi</taxon>
        <taxon>Dikarya</taxon>
        <taxon>Ascomycota</taxon>
        <taxon>Pezizomycotina</taxon>
        <taxon>Geoglossomycetes</taxon>
        <taxon>Geoglossales</taxon>
        <taxon>Geoglossaceae</taxon>
        <taxon>Trichoglossum</taxon>
    </lineage>
</organism>
<feature type="compositionally biased region" description="Polar residues" evidence="5">
    <location>
        <begin position="116"/>
        <end position="132"/>
    </location>
</feature>
<feature type="domain" description="C3H1-type" evidence="6">
    <location>
        <begin position="555"/>
        <end position="583"/>
    </location>
</feature>
<feature type="compositionally biased region" description="Basic and acidic residues" evidence="5">
    <location>
        <begin position="728"/>
        <end position="751"/>
    </location>
</feature>
<keyword evidence="1 4" id="KW-0479">Metal-binding</keyword>
<dbReference type="GO" id="GO:0005634">
    <property type="term" value="C:nucleus"/>
    <property type="evidence" value="ECO:0007669"/>
    <property type="project" value="TreeGrafter"/>
</dbReference>
<dbReference type="InterPro" id="IPR039136">
    <property type="entry name" value="NUFIP1-like"/>
</dbReference>
<sequence>MMGTPNPGFVFPPPPPPPPRAATSSPGGPTYSRPAYHQDNGYTSRGSHGGGGYRGRGRGDGHRGRGNFHQRGRGGSLNNNQSGYYAPGGYQAQGPYPPAANTGHRQSGYVQPGQMAGSSGYSQQWPQHAELSQPQMGPQYYPPPPQAQPPQYQQPAPQPYYPQPHPASLHPPFTHQPPYAPSPQQPPYNPAPQQTPFPSAYPQQWQSSAPQQGWQPPVQQFQPPQPPFSNPSHQPITTPPFHGNPNYIDYAQSARKRGSAFSRPRHSAPRSKAPPAVPNFLALPPKPPPQVSLDGRGPAKGQRPKKKRKTNTLGLTPKKEEHEDTEEEDVDEEAAVGQTLEQKELSIAYGDQQVILKSNEDIEKWIEERKKRYPTKARVEEKMAESKRTAEEASAAKKRASRKAKEKRRKEREKQQAKEDLEKRRKDKKERAAKNLAAFLEKKARQAKEAQDVLENVGPAAKDSKKRKRDDGQDENGTPLDDNANEASTTTLSGHSSGADLDNSDGDTGESMSISSGASSSASSSDSSDSSSDQPDESSSRHKGPIRVPAPKREKKSTQICRQFRSHGSCFRGDQCRFVHDIAGPGDGNVYKSKNAINREKKKEKKRKGLYQALVESEKEKENLLVLEAIRFLGERGVLGTSECDGDGSDDSSDGGGLEQPAPEVKEAGVESRDEKDLPIIDGRFGREDQESRTREEGGEGDHTVEGDDGVDGGGNMTSSKNDTVSVADERPNEDGKKDDVALEQGGEHFGDNLQASNDKKDEALE</sequence>
<feature type="compositionally biased region" description="Basic residues" evidence="5">
    <location>
        <begin position="254"/>
        <end position="269"/>
    </location>
</feature>
<evidence type="ECO:0000256" key="3">
    <source>
        <dbReference type="ARBA" id="ARBA00022833"/>
    </source>
</evidence>
<feature type="zinc finger region" description="C3H1-type" evidence="4">
    <location>
        <begin position="555"/>
        <end position="583"/>
    </location>
</feature>
<evidence type="ECO:0000256" key="5">
    <source>
        <dbReference type="SAM" id="MobiDB-lite"/>
    </source>
</evidence>
<feature type="region of interest" description="Disordered" evidence="5">
    <location>
        <begin position="638"/>
        <end position="766"/>
    </location>
</feature>
<gene>
    <name evidence="7" type="ORF">GP486_006218</name>
</gene>
<dbReference type="Gene3D" id="6.10.250.3220">
    <property type="match status" value="1"/>
</dbReference>
<feature type="compositionally biased region" description="Acidic residues" evidence="5">
    <location>
        <begin position="323"/>
        <end position="334"/>
    </location>
</feature>
<feature type="region of interest" description="Disordered" evidence="5">
    <location>
        <begin position="368"/>
        <end position="559"/>
    </location>
</feature>
<dbReference type="Pfam" id="PF10453">
    <property type="entry name" value="NUFIP1"/>
    <property type="match status" value="1"/>
</dbReference>
<accession>A0A9P8IE32</accession>
<dbReference type="GO" id="GO:0000492">
    <property type="term" value="P:box C/D snoRNP assembly"/>
    <property type="evidence" value="ECO:0007669"/>
    <property type="project" value="TreeGrafter"/>
</dbReference>
<feature type="compositionally biased region" description="Low complexity" evidence="5">
    <location>
        <begin position="210"/>
        <end position="222"/>
    </location>
</feature>